<reference evidence="2 3" key="2">
    <citation type="submission" date="2018-11" db="EMBL/GenBank/DDBJ databases">
        <authorList>
            <consortium name="Pathogen Informatics"/>
        </authorList>
    </citation>
    <scope>NUCLEOTIDE SEQUENCE [LARGE SCALE GENOMIC DNA]</scope>
</reference>
<evidence type="ECO:0000313" key="2">
    <source>
        <dbReference type="EMBL" id="VDO29608.1"/>
    </source>
</evidence>
<dbReference type="WBParaSite" id="BTMF_0001080201-mRNA-1">
    <property type="protein sequence ID" value="BTMF_0001080201-mRNA-1"/>
    <property type="gene ID" value="BTMF_0001080201"/>
</dbReference>
<dbReference type="AlphaFoldDB" id="A0A0R3QSV0"/>
<evidence type="ECO:0000313" key="4">
    <source>
        <dbReference type="WBParaSite" id="BTMF_0001080201-mRNA-1"/>
    </source>
</evidence>
<organism evidence="4">
    <name type="scientific">Brugia timori</name>
    <dbReference type="NCBI Taxonomy" id="42155"/>
    <lineage>
        <taxon>Eukaryota</taxon>
        <taxon>Metazoa</taxon>
        <taxon>Ecdysozoa</taxon>
        <taxon>Nematoda</taxon>
        <taxon>Chromadorea</taxon>
        <taxon>Rhabditida</taxon>
        <taxon>Spirurina</taxon>
        <taxon>Spiruromorpha</taxon>
        <taxon>Filarioidea</taxon>
        <taxon>Onchocercidae</taxon>
        <taxon>Brugia</taxon>
    </lineage>
</organism>
<keyword evidence="3" id="KW-1185">Reference proteome</keyword>
<protein>
    <submittedName>
        <fullName evidence="4">Vps16_C domain-containing protein</fullName>
    </submittedName>
</protein>
<evidence type="ECO:0000313" key="3">
    <source>
        <dbReference type="Proteomes" id="UP000280834"/>
    </source>
</evidence>
<proteinExistence type="predicted"/>
<dbReference type="EMBL" id="UZAG01016618">
    <property type="protein sequence ID" value="VDO29608.1"/>
    <property type="molecule type" value="Genomic_DNA"/>
</dbReference>
<dbReference type="STRING" id="42155.A0A0R3QSV0"/>
<gene>
    <name evidence="2" type="ORF">BTMF_LOCUS8836</name>
</gene>
<sequence length="268" mass="29822">MTDLNTSTLEPITVDINSQISDADDNKTESEKTVEINDEQIGTASLLYSDLTTTISKSSLKLSSSREIDEARANTETTTTAVLSEMGSIPSAALTSEEGVPTPPPSPTVRKTSVKPRSDSCGLFSLAQVSHKLGELWSSARERVFGEDYWIPSDCYEVVPFPVELLRAHNSVYPHSNSRKGLRVVQGTLKNRPAAPLFHVLFSKENEEKNDNRREEVELLVTVSIFRTHEIQEAIDLCNRCYDCEALFMLLGKYILLSDMLFLNICLS</sequence>
<reference evidence="4" key="1">
    <citation type="submission" date="2017-02" db="UniProtKB">
        <authorList>
            <consortium name="WormBaseParasite"/>
        </authorList>
    </citation>
    <scope>IDENTIFICATION</scope>
</reference>
<evidence type="ECO:0000256" key="1">
    <source>
        <dbReference type="SAM" id="MobiDB-lite"/>
    </source>
</evidence>
<name>A0A0R3QSV0_9BILA</name>
<feature type="region of interest" description="Disordered" evidence="1">
    <location>
        <begin position="93"/>
        <end position="116"/>
    </location>
</feature>
<dbReference type="Proteomes" id="UP000280834">
    <property type="component" value="Unassembled WGS sequence"/>
</dbReference>
<accession>A0A0R3QSV0</accession>